<dbReference type="InterPro" id="IPR010290">
    <property type="entry name" value="TM_effector"/>
</dbReference>
<comment type="subcellular location">
    <subcellularLocation>
        <location evidence="1">Cell membrane</location>
        <topology evidence="1">Multi-pass membrane protein</topology>
    </subcellularLocation>
</comment>
<sequence length="455" mass="47313">MATRNARIFFAASLASWTGLWMHRIAVAWLTWELTHSALWVGLVAFADLAPAAVISPFAGAIADRVDRLRLATVSQAVIGVEAATVATLIATGHMRIEYLLALELLSGTAASFAQPARQTLMSGIVGAADLPAAVACNSLVFNVARFIGPALAGPVIAGFGVAPAIACNALAYGSAVLTMPLLKVDPAHRRGHPATASLLGEIREGFAYITRHPGLGPLFAYAAIIGVLLRCVQEMLPPLVERHFHRGAESLAMLTACFGIGALVAGLWLAARGRVQGATRLAILAGLWQALATAAFIITDWFAVGLVCAALIGASASLHGISVQQLAQMAAAPAMRGRVLALWGQITRACPALGALMLGASGEAFGMKWPILTLSALALLVFAWGMRREAGIEASLEAPPQPSKEVGEAERGAHRAAPPTPQAGRERAEPREDEAPPGAGADAPPGPEIERKHG</sequence>
<keyword evidence="3" id="KW-1003">Cell membrane</keyword>
<dbReference type="Proteomes" id="UP001201985">
    <property type="component" value="Unassembled WGS sequence"/>
</dbReference>
<feature type="transmembrane region" description="Helical" evidence="8">
    <location>
        <begin position="121"/>
        <end position="145"/>
    </location>
</feature>
<dbReference type="RefSeq" id="WP_120007475.1">
    <property type="nucleotide sequence ID" value="NZ_JALBUU010000004.1"/>
</dbReference>
<feature type="transmembrane region" description="Helical" evidence="8">
    <location>
        <begin position="157"/>
        <end position="183"/>
    </location>
</feature>
<evidence type="ECO:0000256" key="7">
    <source>
        <dbReference type="SAM" id="MobiDB-lite"/>
    </source>
</evidence>
<dbReference type="CDD" id="cd06173">
    <property type="entry name" value="MFS_MefA_like"/>
    <property type="match status" value="1"/>
</dbReference>
<organism evidence="9 10">
    <name type="scientific">Teichococcus vastitatis</name>
    <dbReference type="NCBI Taxonomy" id="2307076"/>
    <lineage>
        <taxon>Bacteria</taxon>
        <taxon>Pseudomonadati</taxon>
        <taxon>Pseudomonadota</taxon>
        <taxon>Alphaproteobacteria</taxon>
        <taxon>Acetobacterales</taxon>
        <taxon>Roseomonadaceae</taxon>
        <taxon>Roseomonas</taxon>
    </lineage>
</organism>
<evidence type="ECO:0000313" key="10">
    <source>
        <dbReference type="Proteomes" id="UP001201985"/>
    </source>
</evidence>
<keyword evidence="4 8" id="KW-0812">Transmembrane</keyword>
<reference evidence="9 10" key="1">
    <citation type="submission" date="2022-03" db="EMBL/GenBank/DDBJ databases">
        <title>Complete genome analysis of Roseomonas KG 17.1 : a prolific producer of plant growth promoters.</title>
        <authorList>
            <person name="Saadouli I."/>
            <person name="Najjari A."/>
            <person name="Mosbah A."/>
            <person name="Ouzari H.I."/>
        </authorList>
    </citation>
    <scope>NUCLEOTIDE SEQUENCE [LARGE SCALE GENOMIC DNA]</scope>
    <source>
        <strain evidence="9 10">KG17-1</strain>
    </source>
</reference>
<feature type="transmembrane region" description="Helical" evidence="8">
    <location>
        <begin position="38"/>
        <end position="59"/>
    </location>
</feature>
<feature type="region of interest" description="Disordered" evidence="7">
    <location>
        <begin position="396"/>
        <end position="455"/>
    </location>
</feature>
<evidence type="ECO:0000313" key="9">
    <source>
        <dbReference type="EMBL" id="MCI0753237.1"/>
    </source>
</evidence>
<proteinExistence type="predicted"/>
<dbReference type="PANTHER" id="PTHR23513">
    <property type="entry name" value="INTEGRAL MEMBRANE EFFLUX PROTEIN-RELATED"/>
    <property type="match status" value="1"/>
</dbReference>
<evidence type="ECO:0000256" key="5">
    <source>
        <dbReference type="ARBA" id="ARBA00022989"/>
    </source>
</evidence>
<evidence type="ECO:0000256" key="4">
    <source>
        <dbReference type="ARBA" id="ARBA00022692"/>
    </source>
</evidence>
<keyword evidence="10" id="KW-1185">Reference proteome</keyword>
<feature type="transmembrane region" description="Helical" evidence="8">
    <location>
        <begin position="340"/>
        <end position="362"/>
    </location>
</feature>
<dbReference type="SUPFAM" id="SSF103473">
    <property type="entry name" value="MFS general substrate transporter"/>
    <property type="match status" value="1"/>
</dbReference>
<accession>A0ABS9W1Q6</accession>
<dbReference type="EMBL" id="JALBUU010000004">
    <property type="protein sequence ID" value="MCI0753237.1"/>
    <property type="molecule type" value="Genomic_DNA"/>
</dbReference>
<dbReference type="InterPro" id="IPR036259">
    <property type="entry name" value="MFS_trans_sf"/>
</dbReference>
<evidence type="ECO:0000256" key="2">
    <source>
        <dbReference type="ARBA" id="ARBA00022448"/>
    </source>
</evidence>
<keyword evidence="6 8" id="KW-0472">Membrane</keyword>
<comment type="caution">
    <text evidence="9">The sequence shown here is derived from an EMBL/GenBank/DDBJ whole genome shotgun (WGS) entry which is preliminary data.</text>
</comment>
<feature type="transmembrane region" description="Helical" evidence="8">
    <location>
        <begin position="305"/>
        <end position="328"/>
    </location>
</feature>
<dbReference type="Gene3D" id="1.20.1250.20">
    <property type="entry name" value="MFS general substrate transporter like domains"/>
    <property type="match status" value="1"/>
</dbReference>
<feature type="transmembrane region" description="Helical" evidence="8">
    <location>
        <begin position="368"/>
        <end position="387"/>
    </location>
</feature>
<evidence type="ECO:0000256" key="6">
    <source>
        <dbReference type="ARBA" id="ARBA00023136"/>
    </source>
</evidence>
<dbReference type="Pfam" id="PF05977">
    <property type="entry name" value="MFS_3"/>
    <property type="match status" value="1"/>
</dbReference>
<name>A0ABS9W1Q6_9PROT</name>
<feature type="transmembrane region" description="Helical" evidence="8">
    <location>
        <begin position="252"/>
        <end position="270"/>
    </location>
</feature>
<feature type="transmembrane region" description="Helical" evidence="8">
    <location>
        <begin position="219"/>
        <end position="237"/>
    </location>
</feature>
<keyword evidence="5 8" id="KW-1133">Transmembrane helix</keyword>
<gene>
    <name evidence="9" type="ORF">MON41_05590</name>
</gene>
<keyword evidence="2" id="KW-0813">Transport</keyword>
<evidence type="ECO:0000256" key="1">
    <source>
        <dbReference type="ARBA" id="ARBA00004651"/>
    </source>
</evidence>
<protein>
    <submittedName>
        <fullName evidence="9">MFS transporter</fullName>
    </submittedName>
</protein>
<feature type="compositionally biased region" description="Basic and acidic residues" evidence="7">
    <location>
        <begin position="425"/>
        <end position="435"/>
    </location>
</feature>
<dbReference type="PANTHER" id="PTHR23513:SF11">
    <property type="entry name" value="STAPHYLOFERRIN A TRANSPORTER"/>
    <property type="match status" value="1"/>
</dbReference>
<feature type="transmembrane region" description="Helical" evidence="8">
    <location>
        <begin position="71"/>
        <end position="91"/>
    </location>
</feature>
<evidence type="ECO:0000256" key="8">
    <source>
        <dbReference type="SAM" id="Phobius"/>
    </source>
</evidence>
<evidence type="ECO:0000256" key="3">
    <source>
        <dbReference type="ARBA" id="ARBA00022475"/>
    </source>
</evidence>